<dbReference type="dictyBase" id="DDB_G0288429"/>
<name>Q54IY2_DICDI</name>
<dbReference type="InterPro" id="IPR052992">
    <property type="entry name" value="SDR_member_12"/>
</dbReference>
<dbReference type="PANTHER" id="PTHR44656:SF7">
    <property type="entry name" value="DEHYDROGENASE_REDUCTASE SDR FAMILY MEMBER 12"/>
    <property type="match status" value="1"/>
</dbReference>
<dbReference type="eggNOG" id="KOG1208">
    <property type="taxonomic scope" value="Eukaryota"/>
</dbReference>
<dbReference type="InterPro" id="IPR036291">
    <property type="entry name" value="NAD(P)-bd_dom_sf"/>
</dbReference>
<reference evidence="1 2" key="1">
    <citation type="journal article" date="2005" name="Nature">
        <title>The genome of the social amoeba Dictyostelium discoideum.</title>
        <authorList>
            <consortium name="The Dictyostelium discoideum Sequencing Consortium"/>
            <person name="Eichinger L."/>
            <person name="Pachebat J.A."/>
            <person name="Glockner G."/>
            <person name="Rajandream M.A."/>
            <person name="Sucgang R."/>
            <person name="Berriman M."/>
            <person name="Song J."/>
            <person name="Olsen R."/>
            <person name="Szafranski K."/>
            <person name="Xu Q."/>
            <person name="Tunggal B."/>
            <person name="Kummerfeld S."/>
            <person name="Madera M."/>
            <person name="Konfortov B.A."/>
            <person name="Rivero F."/>
            <person name="Bankier A.T."/>
            <person name="Lehmann R."/>
            <person name="Hamlin N."/>
            <person name="Davies R."/>
            <person name="Gaudet P."/>
            <person name="Fey P."/>
            <person name="Pilcher K."/>
            <person name="Chen G."/>
            <person name="Saunders D."/>
            <person name="Sodergren E."/>
            <person name="Davis P."/>
            <person name="Kerhornou A."/>
            <person name="Nie X."/>
            <person name="Hall N."/>
            <person name="Anjard C."/>
            <person name="Hemphill L."/>
            <person name="Bason N."/>
            <person name="Farbrother P."/>
            <person name="Desany B."/>
            <person name="Just E."/>
            <person name="Morio T."/>
            <person name="Rost R."/>
            <person name="Churcher C."/>
            <person name="Cooper J."/>
            <person name="Haydock S."/>
            <person name="van Driessche N."/>
            <person name="Cronin A."/>
            <person name="Goodhead I."/>
            <person name="Muzny D."/>
            <person name="Mourier T."/>
            <person name="Pain A."/>
            <person name="Lu M."/>
            <person name="Harper D."/>
            <person name="Lindsay R."/>
            <person name="Hauser H."/>
            <person name="James K."/>
            <person name="Quiles M."/>
            <person name="Madan Babu M."/>
            <person name="Saito T."/>
            <person name="Buchrieser C."/>
            <person name="Wardroper A."/>
            <person name="Felder M."/>
            <person name="Thangavelu M."/>
            <person name="Johnson D."/>
            <person name="Knights A."/>
            <person name="Loulseged H."/>
            <person name="Mungall K."/>
            <person name="Oliver K."/>
            <person name="Price C."/>
            <person name="Quail M.A."/>
            <person name="Urushihara H."/>
            <person name="Hernandez J."/>
            <person name="Rabbinowitsch E."/>
            <person name="Steffen D."/>
            <person name="Sanders M."/>
            <person name="Ma J."/>
            <person name="Kohara Y."/>
            <person name="Sharp S."/>
            <person name="Simmonds M."/>
            <person name="Spiegler S."/>
            <person name="Tivey A."/>
            <person name="Sugano S."/>
            <person name="White B."/>
            <person name="Walker D."/>
            <person name="Woodward J."/>
            <person name="Winckler T."/>
            <person name="Tanaka Y."/>
            <person name="Shaulsky G."/>
            <person name="Schleicher M."/>
            <person name="Weinstock G."/>
            <person name="Rosenthal A."/>
            <person name="Cox E.C."/>
            <person name="Chisholm R.L."/>
            <person name="Gibbs R."/>
            <person name="Loomis W.F."/>
            <person name="Platzer M."/>
            <person name="Kay R.R."/>
            <person name="Williams J."/>
            <person name="Dear P.H."/>
            <person name="Noegel A.A."/>
            <person name="Barrell B."/>
            <person name="Kuspa A."/>
        </authorList>
    </citation>
    <scope>NUCLEOTIDE SEQUENCE [LARGE SCALE GENOMIC DNA]</scope>
    <source>
        <strain evidence="1 2">AX4</strain>
    </source>
</reference>
<evidence type="ECO:0000313" key="1">
    <source>
        <dbReference type="EMBL" id="EAL63240.1"/>
    </source>
</evidence>
<dbReference type="Gene3D" id="3.40.50.720">
    <property type="entry name" value="NAD(P)-binding Rossmann-like Domain"/>
    <property type="match status" value="1"/>
</dbReference>
<dbReference type="PaxDb" id="44689-DDB0187942"/>
<dbReference type="PANTHER" id="PTHR44656">
    <property type="entry name" value="DEHYDROGENASE/REDUCTASE SDR FAMILY MEMBER 12"/>
    <property type="match status" value="1"/>
</dbReference>
<dbReference type="GlyGen" id="Q54IY2">
    <property type="glycosylation" value="1 site"/>
</dbReference>
<gene>
    <name evidence="1" type="ORF">DDB_G0288429</name>
</gene>
<proteinExistence type="predicted"/>
<sequence>MITASKWFWNGLWNYTNRGFEKKKQHFNENDLNQDISSKHFIITGGNNGLGFQTSLELAKLGGNVHILCRNQEKGEQAINEIKDKSKSDKVHLHLCDVSIIGSIKSFVDDWKKQGNSVDVLIHNAGVMLPNREETSEGHEKTFATNLLGPFLLTKLLMCDDNNSGSGSGEGAHKRVIFVSSGGMLTSKMSKDFEFKKFTTNKNLKWDGMRAYAETKRAIIYLTELFSQNYQSFNSYSMHPGWVNTTGVMNGMPLFYKMTKSQLRTLEQGCDTIVWLAVSPTVEDHSKYSGQFFEDRQIVDKFIHNSHTESSQEDINSLWNYLNEIFLKSC</sequence>
<organism evidence="1 2">
    <name type="scientific">Dictyostelium discoideum</name>
    <name type="common">Social amoeba</name>
    <dbReference type="NCBI Taxonomy" id="44689"/>
    <lineage>
        <taxon>Eukaryota</taxon>
        <taxon>Amoebozoa</taxon>
        <taxon>Evosea</taxon>
        <taxon>Eumycetozoa</taxon>
        <taxon>Dictyostelia</taxon>
        <taxon>Dictyosteliales</taxon>
        <taxon>Dictyosteliaceae</taxon>
        <taxon>Dictyostelium</taxon>
    </lineage>
</organism>
<dbReference type="InParanoid" id="Q54IY2"/>
<dbReference type="Pfam" id="PF00106">
    <property type="entry name" value="adh_short"/>
    <property type="match status" value="1"/>
</dbReference>
<dbReference type="RefSeq" id="XP_636748.1">
    <property type="nucleotide sequence ID" value="XM_631656.1"/>
</dbReference>
<dbReference type="VEuPathDB" id="AmoebaDB:DDB_G0288429"/>
<comment type="caution">
    <text evidence="1">The sequence shown here is derived from an EMBL/GenBank/DDBJ whole genome shotgun (WGS) entry which is preliminary data.</text>
</comment>
<dbReference type="GeneID" id="8626626"/>
<dbReference type="Proteomes" id="UP000002195">
    <property type="component" value="Unassembled WGS sequence"/>
</dbReference>
<dbReference type="PRINTS" id="PR00081">
    <property type="entry name" value="GDHRDH"/>
</dbReference>
<dbReference type="AlphaFoldDB" id="Q54IY2"/>
<dbReference type="HOGENOM" id="CLU_010194_44_8_1"/>
<protein>
    <recommendedName>
        <fullName evidence="3">Dehydrogenase/reductase SDR family member 12</fullName>
    </recommendedName>
</protein>
<evidence type="ECO:0000313" key="2">
    <source>
        <dbReference type="Proteomes" id="UP000002195"/>
    </source>
</evidence>
<dbReference type="SUPFAM" id="SSF51735">
    <property type="entry name" value="NAD(P)-binding Rossmann-fold domains"/>
    <property type="match status" value="1"/>
</dbReference>
<dbReference type="PhylomeDB" id="Q54IY2"/>
<dbReference type="STRING" id="44689.Q54IY2"/>
<dbReference type="KEGG" id="ddi:DDB_G0288429"/>
<dbReference type="InterPro" id="IPR002347">
    <property type="entry name" value="SDR_fam"/>
</dbReference>
<accession>Q54IY2</accession>
<dbReference type="OMA" id="TYIMTTA"/>
<dbReference type="SMR" id="Q54IY2"/>
<keyword evidence="2" id="KW-1185">Reference proteome</keyword>
<evidence type="ECO:0008006" key="3">
    <source>
        <dbReference type="Google" id="ProtNLM"/>
    </source>
</evidence>
<dbReference type="EMBL" id="AAFI02000111">
    <property type="protein sequence ID" value="EAL63240.1"/>
    <property type="molecule type" value="Genomic_DNA"/>
</dbReference>